<accession>A0A1V4AQY1</accession>
<feature type="transmembrane region" description="Helical" evidence="5">
    <location>
        <begin position="6"/>
        <end position="27"/>
    </location>
</feature>
<dbReference type="InterPro" id="IPR019734">
    <property type="entry name" value="TPR_rpt"/>
</dbReference>
<name>A0A1V4AQY1_9BACT</name>
<organism evidence="6 7">
    <name type="scientific">Candidatus Brocadia carolinensis</name>
    <dbReference type="NCBI Taxonomy" id="1004156"/>
    <lineage>
        <taxon>Bacteria</taxon>
        <taxon>Pseudomonadati</taxon>
        <taxon>Planctomycetota</taxon>
        <taxon>Candidatus Brocadiia</taxon>
        <taxon>Candidatus Brocadiales</taxon>
        <taxon>Candidatus Brocadiaceae</taxon>
        <taxon>Candidatus Brocadia</taxon>
    </lineage>
</organism>
<evidence type="ECO:0000313" key="7">
    <source>
        <dbReference type="Proteomes" id="UP000189681"/>
    </source>
</evidence>
<dbReference type="SUPFAM" id="SSF48452">
    <property type="entry name" value="TPR-like"/>
    <property type="match status" value="1"/>
</dbReference>
<dbReference type="InterPro" id="IPR011990">
    <property type="entry name" value="TPR-like_helical_dom_sf"/>
</dbReference>
<dbReference type="GO" id="GO:0016757">
    <property type="term" value="F:glycosyltransferase activity"/>
    <property type="evidence" value="ECO:0007669"/>
    <property type="project" value="UniProtKB-KW"/>
</dbReference>
<evidence type="ECO:0000256" key="1">
    <source>
        <dbReference type="ARBA" id="ARBA00004922"/>
    </source>
</evidence>
<keyword evidence="5" id="KW-0812">Transmembrane</keyword>
<dbReference type="AlphaFoldDB" id="A0A1V4AQY1"/>
<dbReference type="STRING" id="1004156.AYP45_14220"/>
<sequence length="134" mass="15154">MRRQMTLLLIGAALVILLISISFLIYIKRLHRSAAHFQTVGEYVQQGKLDEAIAVLKESLSKNHFNAEAHAALGMIYNKKDLLDEALAELKTALSIQPDLINIYQEMYLIYKKKGMEDEANRALASYDKLKGSE</sequence>
<proteinExistence type="predicted"/>
<dbReference type="Proteomes" id="UP000189681">
    <property type="component" value="Unassembled WGS sequence"/>
</dbReference>
<reference evidence="6 7" key="1">
    <citation type="journal article" date="2017" name="Water Res.">
        <title>Discovery and metagenomic analysis of an anammox bacterial enrichment related to Candidatus "Brocadia caroliniensis" in a full-scale glycerol-fed nitritation-denitritation separate centrate treatment process.</title>
        <authorList>
            <person name="Park H."/>
            <person name="Brotto A.C."/>
            <person name="van Loosdrecht M.C."/>
            <person name="Chandran K."/>
        </authorList>
    </citation>
    <scope>NUCLEOTIDE SEQUENCE [LARGE SCALE GENOMIC DNA]</scope>
    <source>
        <strain evidence="6">26THWARD</strain>
    </source>
</reference>
<evidence type="ECO:0000313" key="6">
    <source>
        <dbReference type="EMBL" id="OOP55533.1"/>
    </source>
</evidence>
<dbReference type="Gene3D" id="1.25.40.10">
    <property type="entry name" value="Tetratricopeptide repeat domain"/>
    <property type="match status" value="1"/>
</dbReference>
<evidence type="ECO:0000256" key="3">
    <source>
        <dbReference type="ARBA" id="ARBA00022679"/>
    </source>
</evidence>
<gene>
    <name evidence="6" type="ORF">AYP45_14220</name>
</gene>
<comment type="caution">
    <text evidence="6">The sequence shown here is derived from an EMBL/GenBank/DDBJ whole genome shotgun (WGS) entry which is preliminary data.</text>
</comment>
<keyword evidence="4" id="KW-0802">TPR repeat</keyword>
<dbReference type="PROSITE" id="PS50005">
    <property type="entry name" value="TPR"/>
    <property type="match status" value="1"/>
</dbReference>
<keyword evidence="3" id="KW-0808">Transferase</keyword>
<evidence type="ECO:0000256" key="2">
    <source>
        <dbReference type="ARBA" id="ARBA00022676"/>
    </source>
</evidence>
<dbReference type="Pfam" id="PF14559">
    <property type="entry name" value="TPR_19"/>
    <property type="match status" value="1"/>
</dbReference>
<keyword evidence="2" id="KW-0328">Glycosyltransferase</keyword>
<dbReference type="PANTHER" id="PTHR44835:SF1">
    <property type="entry name" value="PROTEIN O-GLCNAC TRANSFERASE"/>
    <property type="match status" value="1"/>
</dbReference>
<feature type="repeat" description="TPR" evidence="4">
    <location>
        <begin position="67"/>
        <end position="100"/>
    </location>
</feature>
<protein>
    <submittedName>
        <fullName evidence="6">Uncharacterized protein</fullName>
    </submittedName>
</protein>
<comment type="pathway">
    <text evidence="1">Protein modification; protein glycosylation.</text>
</comment>
<dbReference type="InterPro" id="IPR051939">
    <property type="entry name" value="Glycosyltr_41/O-GlcNAc_trsf"/>
</dbReference>
<evidence type="ECO:0000256" key="5">
    <source>
        <dbReference type="SAM" id="Phobius"/>
    </source>
</evidence>
<evidence type="ECO:0000256" key="4">
    <source>
        <dbReference type="PROSITE-ProRule" id="PRU00339"/>
    </source>
</evidence>
<keyword evidence="5" id="KW-1133">Transmembrane helix</keyword>
<keyword evidence="5" id="KW-0472">Membrane</keyword>
<dbReference type="PANTHER" id="PTHR44835">
    <property type="entry name" value="UDP-N-ACETYLGLUCOSAMINE--PEPTIDE N-ACETYLGLUCOSAMINYLTRANSFERASE SPINDLY-RELATED"/>
    <property type="match status" value="1"/>
</dbReference>
<dbReference type="EMBL" id="AYTS01000137">
    <property type="protein sequence ID" value="OOP55533.1"/>
    <property type="molecule type" value="Genomic_DNA"/>
</dbReference>
<dbReference type="SMART" id="SM00028">
    <property type="entry name" value="TPR"/>
    <property type="match status" value="2"/>
</dbReference>